<dbReference type="AlphaFoldDB" id="A0A7V4XV03"/>
<dbReference type="Gene3D" id="1.10.287.950">
    <property type="entry name" value="Methyl-accepting chemotaxis protein"/>
    <property type="match status" value="1"/>
</dbReference>
<evidence type="ECO:0000256" key="2">
    <source>
        <dbReference type="ARBA" id="ARBA00029447"/>
    </source>
</evidence>
<dbReference type="PANTHER" id="PTHR43531">
    <property type="entry name" value="PROTEIN ICFG"/>
    <property type="match status" value="1"/>
</dbReference>
<dbReference type="InterPro" id="IPR004090">
    <property type="entry name" value="Chemotax_Me-accpt_rcpt"/>
</dbReference>
<sequence length="534" mass="57053">MASQMTMGKKLFAANGALVALVLLIGGLAVRNITSLGNTVRELGHHYVHLVYLSGNVDNLTTDMQFRIRSENMAFENKHPEQARQEHEQFDNDLNLTHNQATELVGATKYAEIRDLVQSSILDKLAQIQSDENQMNALASQGNVAGAEAFAAQKLYPAVDEVSATADQIFQKEQSTSSPFADKSDGVVNSARVFSLIMILIGLLVAGVVIWIVRGINAQLRGFITELSEGAGQVASAAGQISASSQTLAQGASEQAASLEETSASSEEINSMARKNAENSQEANALVTQSQRKFEETNQSLEAMVRAMGEIKESSDKVSKIIKVIDEIAFQTNILALNAAVEAARAGEAGMGFAVVADEVRSLAQRSAQAAKDTASLIEESITKSNEGRTRVDQVAVAIRAISEESASVKTLVEEVSLGSQEQTRGIEQVAKALTQMEQVTQQSAANAEESAAAAEELTAQASTLMELVHQLKTMVGGAELAETHRAEQHAPAWHQTPMAAAKKSLKITRPQSLAVTPAAASSFPMEEDFKAMV</sequence>
<feature type="transmembrane region" description="Helical" evidence="4">
    <location>
        <begin position="193"/>
        <end position="213"/>
    </location>
</feature>
<reference evidence="6" key="1">
    <citation type="journal article" date="2020" name="mSystems">
        <title>Genome- and Community-Level Interaction Insights into Carbon Utilization and Element Cycling Functions of Hydrothermarchaeota in Hydrothermal Sediment.</title>
        <authorList>
            <person name="Zhou Z."/>
            <person name="Liu Y."/>
            <person name="Xu W."/>
            <person name="Pan J."/>
            <person name="Luo Z.H."/>
            <person name="Li M."/>
        </authorList>
    </citation>
    <scope>NUCLEOTIDE SEQUENCE [LARGE SCALE GENOMIC DNA]</scope>
    <source>
        <strain evidence="6">SpSt-855</strain>
    </source>
</reference>
<keyword evidence="4" id="KW-0472">Membrane</keyword>
<organism evidence="6">
    <name type="scientific">Acidobacterium capsulatum</name>
    <dbReference type="NCBI Taxonomy" id="33075"/>
    <lineage>
        <taxon>Bacteria</taxon>
        <taxon>Pseudomonadati</taxon>
        <taxon>Acidobacteriota</taxon>
        <taxon>Terriglobia</taxon>
        <taxon>Terriglobales</taxon>
        <taxon>Acidobacteriaceae</taxon>
        <taxon>Acidobacterium</taxon>
    </lineage>
</organism>
<dbReference type="PRINTS" id="PR00260">
    <property type="entry name" value="CHEMTRNSDUCR"/>
</dbReference>
<evidence type="ECO:0000256" key="4">
    <source>
        <dbReference type="SAM" id="Phobius"/>
    </source>
</evidence>
<name>A0A7V4XV03_9BACT</name>
<dbReference type="PROSITE" id="PS50111">
    <property type="entry name" value="CHEMOTAXIS_TRANSDUC_2"/>
    <property type="match status" value="1"/>
</dbReference>
<feature type="domain" description="Methyl-accepting transducer" evidence="5">
    <location>
        <begin position="230"/>
        <end position="459"/>
    </location>
</feature>
<comment type="similarity">
    <text evidence="2">Belongs to the methyl-accepting chemotaxis (MCP) protein family.</text>
</comment>
<dbReference type="InterPro" id="IPR004089">
    <property type="entry name" value="MCPsignal_dom"/>
</dbReference>
<dbReference type="EMBL" id="DTKL01000079">
    <property type="protein sequence ID" value="HGY95532.1"/>
    <property type="molecule type" value="Genomic_DNA"/>
</dbReference>
<keyword evidence="4" id="KW-0812">Transmembrane</keyword>
<dbReference type="Pfam" id="PF00015">
    <property type="entry name" value="MCPsignal"/>
    <property type="match status" value="1"/>
</dbReference>
<comment type="caution">
    <text evidence="6">The sequence shown here is derived from an EMBL/GenBank/DDBJ whole genome shotgun (WGS) entry which is preliminary data.</text>
</comment>
<evidence type="ECO:0000256" key="3">
    <source>
        <dbReference type="PROSITE-ProRule" id="PRU00284"/>
    </source>
</evidence>
<dbReference type="SMART" id="SM00283">
    <property type="entry name" value="MA"/>
    <property type="match status" value="1"/>
</dbReference>
<keyword evidence="4" id="KW-1133">Transmembrane helix</keyword>
<protein>
    <submittedName>
        <fullName evidence="6">Methyl-accepting chemotaxis protein</fullName>
    </submittedName>
</protein>
<dbReference type="PANTHER" id="PTHR43531:SF11">
    <property type="entry name" value="METHYL-ACCEPTING CHEMOTAXIS PROTEIN 3"/>
    <property type="match status" value="1"/>
</dbReference>
<dbReference type="CDD" id="cd11386">
    <property type="entry name" value="MCP_signal"/>
    <property type="match status" value="1"/>
</dbReference>
<dbReference type="InterPro" id="IPR051310">
    <property type="entry name" value="MCP_chemotaxis"/>
</dbReference>
<dbReference type="GO" id="GO:0004888">
    <property type="term" value="F:transmembrane signaling receptor activity"/>
    <property type="evidence" value="ECO:0007669"/>
    <property type="project" value="InterPro"/>
</dbReference>
<evidence type="ECO:0000313" key="6">
    <source>
        <dbReference type="EMBL" id="HGY95532.1"/>
    </source>
</evidence>
<evidence type="ECO:0000256" key="1">
    <source>
        <dbReference type="ARBA" id="ARBA00022500"/>
    </source>
</evidence>
<dbReference type="SUPFAM" id="SSF58104">
    <property type="entry name" value="Methyl-accepting chemotaxis protein (MCP) signaling domain"/>
    <property type="match status" value="1"/>
</dbReference>
<evidence type="ECO:0000259" key="5">
    <source>
        <dbReference type="PROSITE" id="PS50111"/>
    </source>
</evidence>
<keyword evidence="3" id="KW-0807">Transducer</keyword>
<proteinExistence type="inferred from homology"/>
<dbReference type="GO" id="GO:0007165">
    <property type="term" value="P:signal transduction"/>
    <property type="evidence" value="ECO:0007669"/>
    <property type="project" value="UniProtKB-KW"/>
</dbReference>
<gene>
    <name evidence="6" type="ORF">ENW50_12735</name>
</gene>
<dbReference type="GO" id="GO:0005886">
    <property type="term" value="C:plasma membrane"/>
    <property type="evidence" value="ECO:0007669"/>
    <property type="project" value="TreeGrafter"/>
</dbReference>
<dbReference type="GO" id="GO:0006935">
    <property type="term" value="P:chemotaxis"/>
    <property type="evidence" value="ECO:0007669"/>
    <property type="project" value="UniProtKB-KW"/>
</dbReference>
<keyword evidence="1" id="KW-0145">Chemotaxis</keyword>
<accession>A0A7V4XV03</accession>